<sequence length="372" mass="43536">MKPDLDTNATVLLCLVFEKLLARDWINWTMGCTLHVINLISLLVVPPVVINLKYKFIGPVNATIVCSVYSILLLKLVSYIQVNYWCRNHTKHAERSFQRGVRSPSLAEMYTSVRFKLGGAVMGRRGKEEIVHYPENLGIMDIYYFWLAPTLCYELNFPKMQRVRKLFLMRRVLEVIAGTNIALALIQQWIIPSVVNSLIPFSIPNHLIWLTWFYLIFHSFLNTMGEILGFADREFYRDWWNANNILTFWKNWNLPVHRWCVRHIFKPVLKSGYSVQSAQVIVFFISAFFHEYLISVPLRVFKVYAFMGMFLQIPLIFLSSWLERVAGPRAGNICVWLSLIIGQPLAVMMYYHDFVVEHYGRELINYFGQLDA</sequence>
<keyword evidence="14" id="KW-1185">Reference proteome</keyword>
<dbReference type="EMBL" id="VCGU01000459">
    <property type="protein sequence ID" value="TRY61797.1"/>
    <property type="molecule type" value="Genomic_DNA"/>
</dbReference>
<dbReference type="Proteomes" id="UP000318571">
    <property type="component" value="Chromosome 8"/>
</dbReference>
<dbReference type="STRING" id="6832.A0A553N8N5"/>
<feature type="transmembrane region" description="Helical" evidence="12">
    <location>
        <begin position="272"/>
        <end position="289"/>
    </location>
</feature>
<dbReference type="EC" id="2.3.1.20" evidence="4"/>
<dbReference type="InterPro" id="IPR014371">
    <property type="entry name" value="Oat_ACAT_DAG_ARE"/>
</dbReference>
<evidence type="ECO:0000256" key="6">
    <source>
        <dbReference type="ARBA" id="ARBA00022692"/>
    </source>
</evidence>
<feature type="transmembrane region" description="Helical" evidence="12">
    <location>
        <begin position="211"/>
        <end position="231"/>
    </location>
</feature>
<comment type="similarity">
    <text evidence="3">Belongs to the membrane-bound acyltransferase family. Sterol o-acyltransferase subfamily.</text>
</comment>
<keyword evidence="7" id="KW-0256">Endoplasmic reticulum</keyword>
<reference evidence="13 14" key="1">
    <citation type="journal article" date="2018" name="Nat. Ecol. Evol.">
        <title>Genomic signatures of mitonuclear coevolution across populations of Tigriopus californicus.</title>
        <authorList>
            <person name="Barreto F.S."/>
            <person name="Watson E.T."/>
            <person name="Lima T.G."/>
            <person name="Willett C.S."/>
            <person name="Edmands S."/>
            <person name="Li W."/>
            <person name="Burton R.S."/>
        </authorList>
    </citation>
    <scope>NUCLEOTIDE SEQUENCE [LARGE SCALE GENOMIC DNA]</scope>
    <source>
        <strain evidence="13 14">San Diego</strain>
    </source>
</reference>
<evidence type="ECO:0000256" key="10">
    <source>
        <dbReference type="ARBA" id="ARBA00023315"/>
    </source>
</evidence>
<evidence type="ECO:0000256" key="12">
    <source>
        <dbReference type="SAM" id="Phobius"/>
    </source>
</evidence>
<evidence type="ECO:0000256" key="7">
    <source>
        <dbReference type="ARBA" id="ARBA00022824"/>
    </source>
</evidence>
<evidence type="ECO:0000256" key="8">
    <source>
        <dbReference type="ARBA" id="ARBA00022989"/>
    </source>
</evidence>
<organism evidence="13 14">
    <name type="scientific">Tigriopus californicus</name>
    <name type="common">Marine copepod</name>
    <dbReference type="NCBI Taxonomy" id="6832"/>
    <lineage>
        <taxon>Eukaryota</taxon>
        <taxon>Metazoa</taxon>
        <taxon>Ecdysozoa</taxon>
        <taxon>Arthropoda</taxon>
        <taxon>Crustacea</taxon>
        <taxon>Multicrustacea</taxon>
        <taxon>Hexanauplia</taxon>
        <taxon>Copepoda</taxon>
        <taxon>Harpacticoida</taxon>
        <taxon>Harpacticidae</taxon>
        <taxon>Tigriopus</taxon>
    </lineage>
</organism>
<dbReference type="Pfam" id="PF03062">
    <property type="entry name" value="MBOAT"/>
    <property type="match status" value="1"/>
</dbReference>
<dbReference type="InterPro" id="IPR004299">
    <property type="entry name" value="MBOAT_fam"/>
</dbReference>
<proteinExistence type="inferred from homology"/>
<accession>A0A553N8N5</accession>
<dbReference type="UniPathway" id="UPA00230"/>
<keyword evidence="10" id="KW-0012">Acyltransferase</keyword>
<evidence type="ECO:0000256" key="9">
    <source>
        <dbReference type="ARBA" id="ARBA00023136"/>
    </source>
</evidence>
<name>A0A553N8N5_TIGCA</name>
<feature type="transmembrane region" description="Helical" evidence="12">
    <location>
        <begin position="25"/>
        <end position="50"/>
    </location>
</feature>
<feature type="transmembrane region" description="Helical" evidence="12">
    <location>
        <begin position="301"/>
        <end position="321"/>
    </location>
</feature>
<comment type="subcellular location">
    <subcellularLocation>
        <location evidence="1">Endoplasmic reticulum membrane</location>
        <topology evidence="1">Multi-pass membrane protein</topology>
    </subcellularLocation>
</comment>
<evidence type="ECO:0000256" key="11">
    <source>
        <dbReference type="PIRSR" id="PIRSR000439-1"/>
    </source>
</evidence>
<feature type="active site" evidence="11">
    <location>
        <position position="290"/>
    </location>
</feature>
<feature type="transmembrane region" description="Helical" evidence="12">
    <location>
        <begin position="172"/>
        <end position="191"/>
    </location>
</feature>
<evidence type="ECO:0000256" key="1">
    <source>
        <dbReference type="ARBA" id="ARBA00004477"/>
    </source>
</evidence>
<dbReference type="GO" id="GO:0005789">
    <property type="term" value="C:endoplasmic reticulum membrane"/>
    <property type="evidence" value="ECO:0007669"/>
    <property type="project" value="UniProtKB-SubCell"/>
</dbReference>
<comment type="pathway">
    <text evidence="2">Lipid metabolism.</text>
</comment>
<evidence type="ECO:0000313" key="13">
    <source>
        <dbReference type="EMBL" id="TRY61797.1"/>
    </source>
</evidence>
<keyword evidence="5" id="KW-0808">Transferase</keyword>
<comment type="caution">
    <text evidence="13">The sequence shown here is derived from an EMBL/GenBank/DDBJ whole genome shotgun (WGS) entry which is preliminary data.</text>
</comment>
<evidence type="ECO:0000256" key="5">
    <source>
        <dbReference type="ARBA" id="ARBA00022679"/>
    </source>
</evidence>
<gene>
    <name evidence="13" type="ORF">TCAL_13305</name>
</gene>
<keyword evidence="8 12" id="KW-1133">Transmembrane helix</keyword>
<feature type="transmembrane region" description="Helical" evidence="12">
    <location>
        <begin position="333"/>
        <end position="351"/>
    </location>
</feature>
<dbReference type="PIRSF" id="PIRSF000439">
    <property type="entry name" value="Oat_ACAT_DAG_ARE"/>
    <property type="match status" value="1"/>
</dbReference>
<evidence type="ECO:0000256" key="2">
    <source>
        <dbReference type="ARBA" id="ARBA00005189"/>
    </source>
</evidence>
<protein>
    <recommendedName>
        <fullName evidence="4">diacylglycerol O-acyltransferase</fullName>
        <ecNumber evidence="4">2.3.1.20</ecNumber>
    </recommendedName>
</protein>
<feature type="transmembrane region" description="Helical" evidence="12">
    <location>
        <begin position="56"/>
        <end position="77"/>
    </location>
</feature>
<dbReference type="GO" id="GO:0004144">
    <property type="term" value="F:diacylglycerol O-acyltransferase activity"/>
    <property type="evidence" value="ECO:0007669"/>
    <property type="project" value="UniProtKB-EC"/>
</dbReference>
<dbReference type="PANTHER" id="PTHR10408:SF7">
    <property type="entry name" value="DIACYLGLYCEROL O-ACYLTRANSFERASE 1"/>
    <property type="match status" value="1"/>
</dbReference>
<evidence type="ECO:0000256" key="3">
    <source>
        <dbReference type="ARBA" id="ARBA00009010"/>
    </source>
</evidence>
<evidence type="ECO:0000313" key="14">
    <source>
        <dbReference type="Proteomes" id="UP000318571"/>
    </source>
</evidence>
<dbReference type="AlphaFoldDB" id="A0A553N8N5"/>
<keyword evidence="6 12" id="KW-0812">Transmembrane</keyword>
<dbReference type="PANTHER" id="PTHR10408">
    <property type="entry name" value="STEROL O-ACYLTRANSFERASE"/>
    <property type="match status" value="1"/>
</dbReference>
<dbReference type="OMA" id="FEMVQIN"/>
<keyword evidence="9 12" id="KW-0472">Membrane</keyword>
<dbReference type="GO" id="GO:0019432">
    <property type="term" value="P:triglyceride biosynthetic process"/>
    <property type="evidence" value="ECO:0007669"/>
    <property type="project" value="TreeGrafter"/>
</dbReference>
<evidence type="ECO:0000256" key="4">
    <source>
        <dbReference type="ARBA" id="ARBA00013244"/>
    </source>
</evidence>